<dbReference type="RefSeq" id="WP_179517469.1">
    <property type="nucleotide sequence ID" value="NZ_JACCAC010000001.1"/>
</dbReference>
<keyword evidence="2" id="KW-1185">Reference proteome</keyword>
<dbReference type="AlphaFoldDB" id="A0A7Y9RRE0"/>
<protein>
    <submittedName>
        <fullName evidence="1">Uncharacterized protein</fullName>
    </submittedName>
</protein>
<accession>A0A7Y9RRE0</accession>
<comment type="caution">
    <text evidence="1">The sequence shown here is derived from an EMBL/GenBank/DDBJ whole genome shotgun (WGS) entry which is preliminary data.</text>
</comment>
<proteinExistence type="predicted"/>
<name>A0A7Y9RRE0_9ACTN</name>
<dbReference type="EMBL" id="JACCAC010000001">
    <property type="protein sequence ID" value="NYG54940.1"/>
    <property type="molecule type" value="Genomic_DNA"/>
</dbReference>
<organism evidence="1 2">
    <name type="scientific">Nocardioides perillae</name>
    <dbReference type="NCBI Taxonomy" id="1119534"/>
    <lineage>
        <taxon>Bacteria</taxon>
        <taxon>Bacillati</taxon>
        <taxon>Actinomycetota</taxon>
        <taxon>Actinomycetes</taxon>
        <taxon>Propionibacteriales</taxon>
        <taxon>Nocardioidaceae</taxon>
        <taxon>Nocardioides</taxon>
    </lineage>
</organism>
<dbReference type="Proteomes" id="UP000544110">
    <property type="component" value="Unassembled WGS sequence"/>
</dbReference>
<evidence type="ECO:0000313" key="2">
    <source>
        <dbReference type="Proteomes" id="UP000544110"/>
    </source>
</evidence>
<gene>
    <name evidence="1" type="ORF">BJ989_001244</name>
</gene>
<evidence type="ECO:0000313" key="1">
    <source>
        <dbReference type="EMBL" id="NYG54940.1"/>
    </source>
</evidence>
<reference evidence="1 2" key="1">
    <citation type="submission" date="2020-07" db="EMBL/GenBank/DDBJ databases">
        <title>Sequencing the genomes of 1000 actinobacteria strains.</title>
        <authorList>
            <person name="Klenk H.-P."/>
        </authorList>
    </citation>
    <scope>NUCLEOTIDE SEQUENCE [LARGE SCALE GENOMIC DNA]</scope>
    <source>
        <strain evidence="1 2">DSM 24552</strain>
    </source>
</reference>
<sequence>MYDPTRTSWPTTEQVRLGRSMAELVRFWPGATEGELRAHDRGGAQFALVDESPDLLVLAYRFGDLEWSDAPFQAQRMTTTGAGWPSGGPAAPVVFRTVLVDSRSGRVLSLRHDEWSVAFSNAVRVSVAEQLVVQPDDQAAGQRLDALYDRFRTPLDMVRAVAVAGCRTEAPMTSGASVHFY</sequence>